<dbReference type="EMBL" id="JH711573">
    <property type="protein sequence ID" value="EIW85907.1"/>
    <property type="molecule type" value="Genomic_DNA"/>
</dbReference>
<keyword evidence="4" id="KW-1185">Reference proteome</keyword>
<feature type="domain" description="CBF1-interacting co-repressor CIR N-terminal" evidence="2">
    <location>
        <begin position="11"/>
        <end position="47"/>
    </location>
</feature>
<reference evidence="4" key="1">
    <citation type="journal article" date="2012" name="Science">
        <title>The Paleozoic origin of enzymatic lignin decomposition reconstructed from 31 fungal genomes.</title>
        <authorList>
            <person name="Floudas D."/>
            <person name="Binder M."/>
            <person name="Riley R."/>
            <person name="Barry K."/>
            <person name="Blanchette R.A."/>
            <person name="Henrissat B."/>
            <person name="Martinez A.T."/>
            <person name="Otillar R."/>
            <person name="Spatafora J.W."/>
            <person name="Yadav J.S."/>
            <person name="Aerts A."/>
            <person name="Benoit I."/>
            <person name="Boyd A."/>
            <person name="Carlson A."/>
            <person name="Copeland A."/>
            <person name="Coutinho P.M."/>
            <person name="de Vries R.P."/>
            <person name="Ferreira P."/>
            <person name="Findley K."/>
            <person name="Foster B."/>
            <person name="Gaskell J."/>
            <person name="Glotzer D."/>
            <person name="Gorecki P."/>
            <person name="Heitman J."/>
            <person name="Hesse C."/>
            <person name="Hori C."/>
            <person name="Igarashi K."/>
            <person name="Jurgens J.A."/>
            <person name="Kallen N."/>
            <person name="Kersten P."/>
            <person name="Kohler A."/>
            <person name="Kuees U."/>
            <person name="Kumar T.K.A."/>
            <person name="Kuo A."/>
            <person name="LaButti K."/>
            <person name="Larrondo L.F."/>
            <person name="Lindquist E."/>
            <person name="Ling A."/>
            <person name="Lombard V."/>
            <person name="Lucas S."/>
            <person name="Lundell T."/>
            <person name="Martin R."/>
            <person name="McLaughlin D.J."/>
            <person name="Morgenstern I."/>
            <person name="Morin E."/>
            <person name="Murat C."/>
            <person name="Nagy L.G."/>
            <person name="Nolan M."/>
            <person name="Ohm R.A."/>
            <person name="Patyshakuliyeva A."/>
            <person name="Rokas A."/>
            <person name="Ruiz-Duenas F.J."/>
            <person name="Sabat G."/>
            <person name="Salamov A."/>
            <person name="Samejima M."/>
            <person name="Schmutz J."/>
            <person name="Slot J.C."/>
            <person name="St John F."/>
            <person name="Stenlid J."/>
            <person name="Sun H."/>
            <person name="Sun S."/>
            <person name="Syed K."/>
            <person name="Tsang A."/>
            <person name="Wiebenga A."/>
            <person name="Young D."/>
            <person name="Pisabarro A."/>
            <person name="Eastwood D.C."/>
            <person name="Martin F."/>
            <person name="Cullen D."/>
            <person name="Grigoriev I.V."/>
            <person name="Hibbett D.S."/>
        </authorList>
    </citation>
    <scope>NUCLEOTIDE SEQUENCE [LARGE SCALE GENOMIC DNA]</scope>
    <source>
        <strain evidence="4">RWD-64-598 SS2</strain>
    </source>
</reference>
<evidence type="ECO:0000313" key="3">
    <source>
        <dbReference type="EMBL" id="EIW85907.1"/>
    </source>
</evidence>
<dbReference type="InterPro" id="IPR019339">
    <property type="entry name" value="CIR_N_dom"/>
</dbReference>
<feature type="compositionally biased region" description="Gly residues" evidence="1">
    <location>
        <begin position="160"/>
        <end position="170"/>
    </location>
</feature>
<protein>
    <recommendedName>
        <fullName evidence="2">CBF1-interacting co-repressor CIR N-terminal domain-containing protein</fullName>
    </recommendedName>
</protein>
<feature type="compositionally biased region" description="Basic and acidic residues" evidence="1">
    <location>
        <begin position="117"/>
        <end position="130"/>
    </location>
</feature>
<dbReference type="SMART" id="SM01083">
    <property type="entry name" value="Cir_N"/>
    <property type="match status" value="1"/>
</dbReference>
<dbReference type="PANTHER" id="PTHR22093:SF0">
    <property type="entry name" value="LEUKOCYTE RECEPTOR CLUSTER MEMBER 1"/>
    <property type="match status" value="1"/>
</dbReference>
<feature type="compositionally biased region" description="Low complexity" evidence="1">
    <location>
        <begin position="80"/>
        <end position="92"/>
    </location>
</feature>
<dbReference type="OMA" id="KDLRPWY"/>
<feature type="compositionally biased region" description="Basic and acidic residues" evidence="1">
    <location>
        <begin position="298"/>
        <end position="337"/>
    </location>
</feature>
<feature type="region of interest" description="Disordered" evidence="1">
    <location>
        <begin position="117"/>
        <end position="337"/>
    </location>
</feature>
<feature type="compositionally biased region" description="Polar residues" evidence="1">
    <location>
        <begin position="201"/>
        <end position="213"/>
    </location>
</feature>
<evidence type="ECO:0000313" key="4">
    <source>
        <dbReference type="Proteomes" id="UP000053558"/>
    </source>
</evidence>
<dbReference type="GeneID" id="19200494"/>
<feature type="compositionally biased region" description="Basic and acidic residues" evidence="1">
    <location>
        <begin position="171"/>
        <end position="197"/>
    </location>
</feature>
<feature type="compositionally biased region" description="Basic and acidic residues" evidence="1">
    <location>
        <begin position="17"/>
        <end position="75"/>
    </location>
</feature>
<sequence>MGKLNIAHHKSYHPYRLDNVERVRRDEEEARQKEEGEEGRMMLADSEARLDRLRERAGLKSSGKAKEREKEDLDFLSRPSTSAAVTTSSLTGSSGHINFFEDLESQSLLLAATSKLKDKGKEREREEEKGVPLAPSAKDLRPWYAQRSGEAEAELAKGSESGGGGSGKGGSGKDEERSRWGTAEDRKMRDMASKTMHDPLTTITHQLSASSRTRAPPQPHPLSRSQPSRSRNGHMPPPSSNASAAAQSTSSSTPPSASEARIARESSERERARALIARKKAELAGSMTPSSVGGDLDGGYRDVFNRQEVEEAHRYRGRGTRDRGWDDERATRRERVG</sequence>
<evidence type="ECO:0000256" key="1">
    <source>
        <dbReference type="SAM" id="MobiDB-lite"/>
    </source>
</evidence>
<gene>
    <name evidence="3" type="ORF">CONPUDRAFT_133621</name>
</gene>
<dbReference type="OrthoDB" id="2159131at2759"/>
<organism evidence="3 4">
    <name type="scientific">Coniophora puteana (strain RWD-64-598)</name>
    <name type="common">Brown rot fungus</name>
    <dbReference type="NCBI Taxonomy" id="741705"/>
    <lineage>
        <taxon>Eukaryota</taxon>
        <taxon>Fungi</taxon>
        <taxon>Dikarya</taxon>
        <taxon>Basidiomycota</taxon>
        <taxon>Agaricomycotina</taxon>
        <taxon>Agaricomycetes</taxon>
        <taxon>Agaricomycetidae</taxon>
        <taxon>Boletales</taxon>
        <taxon>Coniophorineae</taxon>
        <taxon>Coniophoraceae</taxon>
        <taxon>Coniophora</taxon>
    </lineage>
</organism>
<comment type="caution">
    <text evidence="3">The sequence shown here is derived from an EMBL/GenBank/DDBJ whole genome shotgun (WGS) entry which is preliminary data.</text>
</comment>
<accession>A0A5M3N3V0</accession>
<dbReference type="Proteomes" id="UP000053558">
    <property type="component" value="Unassembled WGS sequence"/>
</dbReference>
<proteinExistence type="predicted"/>
<feature type="region of interest" description="Disordered" evidence="1">
    <location>
        <begin position="17"/>
        <end position="92"/>
    </location>
</feature>
<feature type="compositionally biased region" description="Basic and acidic residues" evidence="1">
    <location>
        <begin position="261"/>
        <end position="273"/>
    </location>
</feature>
<feature type="compositionally biased region" description="Low complexity" evidence="1">
    <location>
        <begin position="240"/>
        <end position="260"/>
    </location>
</feature>
<dbReference type="AlphaFoldDB" id="A0A5M3N3V0"/>
<dbReference type="KEGG" id="cput:CONPUDRAFT_133621"/>
<dbReference type="InterPro" id="IPR039875">
    <property type="entry name" value="LENG1-like"/>
</dbReference>
<dbReference type="RefSeq" id="XP_007762898.1">
    <property type="nucleotide sequence ID" value="XM_007764708.1"/>
</dbReference>
<evidence type="ECO:0000259" key="2">
    <source>
        <dbReference type="SMART" id="SM01083"/>
    </source>
</evidence>
<dbReference type="PANTHER" id="PTHR22093">
    <property type="entry name" value="LEUKOCYTE RECEPTOR CLUSTER LRC MEMBER 1"/>
    <property type="match status" value="1"/>
</dbReference>
<name>A0A5M3N3V0_CONPW</name>